<protein>
    <submittedName>
        <fullName evidence="5">Putative aminotransferase</fullName>
        <ecNumber evidence="5">2.6.1.-</ecNumber>
    </submittedName>
</protein>
<dbReference type="InterPro" id="IPR015422">
    <property type="entry name" value="PyrdxlP-dep_Trfase_small"/>
</dbReference>
<dbReference type="Proteomes" id="UP000007881">
    <property type="component" value="Chromosome"/>
</dbReference>
<sequence length="386" mass="40525">MEAPHDRPRAGEAAVALAEAPGDAAAAGFIPVYEPGLGPLEREYVLRCLDSGWISSKGGFVGRFEQELAAWTGHRHGVAVCNGTAALHVALLGVGVGPGDEVIVPTLTYVASVNAIAYAGAKPVFVDCDAETWQMDPAAVAAAVGPRTAAILAVHLYGQPCDTPALHAVAARHGLAVVEDAAEALGSATPLGHVGAGSDAATLSFYGNKTLTTGEGGMVLTHRADVAERVAKLKGQGLAGEDPYWHDEVGFNYRMTNICAAIGCAQLQRLDGVLARKRAIAARYRERLPGLAFQATRPGTVHSHWMVCLRLPEPKRRDAVRWSLLRRGIETRPVFHPVHRMPMHGGAAEDFPVSSAVAAAGLNLPSHPGLADAQVDRVAASLREAL</sequence>
<keyword evidence="5" id="KW-0032">Aminotransferase</keyword>
<keyword evidence="5" id="KW-0808">Transferase</keyword>
<dbReference type="PATRIC" id="fig|1142394.8.peg.2608"/>
<dbReference type="Gene3D" id="3.40.640.10">
    <property type="entry name" value="Type I PLP-dependent aspartate aminotransferase-like (Major domain)"/>
    <property type="match status" value="1"/>
</dbReference>
<feature type="active site" description="Proton acceptor" evidence="2">
    <location>
        <position position="209"/>
    </location>
</feature>
<dbReference type="PIRSF" id="PIRSF000390">
    <property type="entry name" value="PLP_StrS"/>
    <property type="match status" value="1"/>
</dbReference>
<feature type="modified residue" description="N6-(pyridoxal phosphate)lysine" evidence="3">
    <location>
        <position position="209"/>
    </location>
</feature>
<dbReference type="InterPro" id="IPR000653">
    <property type="entry name" value="DegT/StrS_aminotransferase"/>
</dbReference>
<dbReference type="EC" id="2.6.1.-" evidence="5"/>
<dbReference type="GO" id="GO:0008483">
    <property type="term" value="F:transaminase activity"/>
    <property type="evidence" value="ECO:0007669"/>
    <property type="project" value="UniProtKB-KW"/>
</dbReference>
<dbReference type="STRING" id="1142394.PSMK_25250"/>
<dbReference type="eggNOG" id="COG0399">
    <property type="taxonomic scope" value="Bacteria"/>
</dbReference>
<keyword evidence="3 4" id="KW-0663">Pyridoxal phosphate</keyword>
<dbReference type="EMBL" id="AP012338">
    <property type="protein sequence ID" value="BAM04684.1"/>
    <property type="molecule type" value="Genomic_DNA"/>
</dbReference>
<evidence type="ECO:0000256" key="4">
    <source>
        <dbReference type="RuleBase" id="RU004508"/>
    </source>
</evidence>
<dbReference type="HOGENOM" id="CLU_033332_2_4_0"/>
<dbReference type="Pfam" id="PF01041">
    <property type="entry name" value="DegT_DnrJ_EryC1"/>
    <property type="match status" value="1"/>
</dbReference>
<dbReference type="KEGG" id="phm:PSMK_25250"/>
<accession>I0IHE6</accession>
<dbReference type="InterPro" id="IPR015424">
    <property type="entry name" value="PyrdxlP-dep_Trfase"/>
</dbReference>
<dbReference type="PANTHER" id="PTHR30244:SF34">
    <property type="entry name" value="DTDP-4-AMINO-4,6-DIDEOXYGALACTOSE TRANSAMINASE"/>
    <property type="match status" value="1"/>
</dbReference>
<keyword evidence="6" id="KW-1185">Reference proteome</keyword>
<organism evidence="5 6">
    <name type="scientific">Phycisphaera mikurensis (strain NBRC 102666 / KCTC 22515 / FYK2301M01)</name>
    <dbReference type="NCBI Taxonomy" id="1142394"/>
    <lineage>
        <taxon>Bacteria</taxon>
        <taxon>Pseudomonadati</taxon>
        <taxon>Planctomycetota</taxon>
        <taxon>Phycisphaerae</taxon>
        <taxon>Phycisphaerales</taxon>
        <taxon>Phycisphaeraceae</taxon>
        <taxon>Phycisphaera</taxon>
    </lineage>
</organism>
<dbReference type="GO" id="GO:0000271">
    <property type="term" value="P:polysaccharide biosynthetic process"/>
    <property type="evidence" value="ECO:0007669"/>
    <property type="project" value="TreeGrafter"/>
</dbReference>
<evidence type="ECO:0000313" key="6">
    <source>
        <dbReference type="Proteomes" id="UP000007881"/>
    </source>
</evidence>
<dbReference type="CDD" id="cd00616">
    <property type="entry name" value="AHBA_syn"/>
    <property type="match status" value="1"/>
</dbReference>
<dbReference type="Gene3D" id="3.90.1150.10">
    <property type="entry name" value="Aspartate Aminotransferase, domain 1"/>
    <property type="match status" value="1"/>
</dbReference>
<evidence type="ECO:0000256" key="3">
    <source>
        <dbReference type="PIRSR" id="PIRSR000390-2"/>
    </source>
</evidence>
<evidence type="ECO:0000256" key="1">
    <source>
        <dbReference type="ARBA" id="ARBA00037999"/>
    </source>
</evidence>
<evidence type="ECO:0000256" key="2">
    <source>
        <dbReference type="PIRSR" id="PIRSR000390-1"/>
    </source>
</evidence>
<gene>
    <name evidence="5" type="ordered locus">PSMK_25250</name>
</gene>
<proteinExistence type="inferred from homology"/>
<dbReference type="RefSeq" id="WP_014437897.1">
    <property type="nucleotide sequence ID" value="NC_017080.1"/>
</dbReference>
<reference evidence="5 6" key="1">
    <citation type="submission" date="2012-02" db="EMBL/GenBank/DDBJ databases">
        <title>Complete genome sequence of Phycisphaera mikurensis NBRC 102666.</title>
        <authorList>
            <person name="Ankai A."/>
            <person name="Hosoyama A."/>
            <person name="Terui Y."/>
            <person name="Sekine M."/>
            <person name="Fukai R."/>
            <person name="Kato Y."/>
            <person name="Nakamura S."/>
            <person name="Yamada-Narita S."/>
            <person name="Kawakoshi A."/>
            <person name="Fukunaga Y."/>
            <person name="Yamazaki S."/>
            <person name="Fujita N."/>
        </authorList>
    </citation>
    <scope>NUCLEOTIDE SEQUENCE [LARGE SCALE GENOMIC DNA]</scope>
    <source>
        <strain evidence="6">NBRC 102666 / KCTC 22515 / FYK2301M01</strain>
    </source>
</reference>
<name>I0IHE6_PHYMF</name>
<dbReference type="AlphaFoldDB" id="I0IHE6"/>
<comment type="similarity">
    <text evidence="1 4">Belongs to the DegT/DnrJ/EryC1 family.</text>
</comment>
<dbReference type="InterPro" id="IPR015421">
    <property type="entry name" value="PyrdxlP-dep_Trfase_major"/>
</dbReference>
<evidence type="ECO:0000313" key="5">
    <source>
        <dbReference type="EMBL" id="BAM04684.1"/>
    </source>
</evidence>
<dbReference type="PANTHER" id="PTHR30244">
    <property type="entry name" value="TRANSAMINASE"/>
    <property type="match status" value="1"/>
</dbReference>
<dbReference type="SUPFAM" id="SSF53383">
    <property type="entry name" value="PLP-dependent transferases"/>
    <property type="match status" value="1"/>
</dbReference>
<dbReference type="GO" id="GO:0030170">
    <property type="term" value="F:pyridoxal phosphate binding"/>
    <property type="evidence" value="ECO:0007669"/>
    <property type="project" value="TreeGrafter"/>
</dbReference>